<evidence type="ECO:0000256" key="1">
    <source>
        <dbReference type="SAM" id="Phobius"/>
    </source>
</evidence>
<keyword evidence="3" id="KW-1185">Reference proteome</keyword>
<organism evidence="2 3">
    <name type="scientific">Aphis gossypii</name>
    <name type="common">Cotton aphid</name>
    <dbReference type="NCBI Taxonomy" id="80765"/>
    <lineage>
        <taxon>Eukaryota</taxon>
        <taxon>Metazoa</taxon>
        <taxon>Ecdysozoa</taxon>
        <taxon>Arthropoda</taxon>
        <taxon>Hexapoda</taxon>
        <taxon>Insecta</taxon>
        <taxon>Pterygota</taxon>
        <taxon>Neoptera</taxon>
        <taxon>Paraneoptera</taxon>
        <taxon>Hemiptera</taxon>
        <taxon>Sternorrhyncha</taxon>
        <taxon>Aphidomorpha</taxon>
        <taxon>Aphidoidea</taxon>
        <taxon>Aphididae</taxon>
        <taxon>Aphidini</taxon>
        <taxon>Aphis</taxon>
        <taxon>Aphis</taxon>
    </lineage>
</organism>
<evidence type="ECO:0000313" key="2">
    <source>
        <dbReference type="EMBL" id="CAH1722465.1"/>
    </source>
</evidence>
<keyword evidence="1" id="KW-1133">Transmembrane helix</keyword>
<keyword evidence="1" id="KW-0812">Transmembrane</keyword>
<dbReference type="Proteomes" id="UP001154329">
    <property type="component" value="Chromosome 2"/>
</dbReference>
<evidence type="ECO:0000313" key="3">
    <source>
        <dbReference type="Proteomes" id="UP001154329"/>
    </source>
</evidence>
<protein>
    <submittedName>
        <fullName evidence="2">Uncharacterized protein</fullName>
    </submittedName>
</protein>
<proteinExistence type="predicted"/>
<accession>A0A9P0NGR2</accession>
<dbReference type="EMBL" id="OU899035">
    <property type="protein sequence ID" value="CAH1722465.1"/>
    <property type="molecule type" value="Genomic_DNA"/>
</dbReference>
<sequence>MCIIIICVDCVSATVPSIVLKNTTHERFQTLCTCIIMIMIIIIIIIMKIIINVAIRNTHRSSGRFKSPLASHRRHQHHHYNLTAITLHGNHRCRAVFIMNFCKQNVMEFRSKTLRPRRRKKSLINGVLD</sequence>
<feature type="transmembrane region" description="Helical" evidence="1">
    <location>
        <begin position="28"/>
        <end position="55"/>
    </location>
</feature>
<gene>
    <name evidence="2" type="ORF">APHIGO_LOCUS4791</name>
</gene>
<name>A0A9P0NGR2_APHGO</name>
<reference evidence="2" key="2">
    <citation type="submission" date="2022-10" db="EMBL/GenBank/DDBJ databases">
        <authorList>
            <consortium name="ENA_rothamsted_submissions"/>
            <consortium name="culmorum"/>
            <person name="King R."/>
        </authorList>
    </citation>
    <scope>NUCLEOTIDE SEQUENCE</scope>
</reference>
<reference evidence="2" key="1">
    <citation type="submission" date="2022-02" db="EMBL/GenBank/DDBJ databases">
        <authorList>
            <person name="King R."/>
        </authorList>
    </citation>
    <scope>NUCLEOTIDE SEQUENCE</scope>
</reference>
<dbReference type="AlphaFoldDB" id="A0A9P0NGR2"/>
<keyword evidence="1" id="KW-0472">Membrane</keyword>